<gene>
    <name evidence="1" type="ORF">EYF80_010196</name>
</gene>
<reference evidence="1 2" key="1">
    <citation type="submission" date="2019-03" db="EMBL/GenBank/DDBJ databases">
        <title>First draft genome of Liparis tanakae, snailfish: a comprehensive survey of snailfish specific genes.</title>
        <authorList>
            <person name="Kim W."/>
            <person name="Song I."/>
            <person name="Jeong J.-H."/>
            <person name="Kim D."/>
            <person name="Kim S."/>
            <person name="Ryu S."/>
            <person name="Song J.Y."/>
            <person name="Lee S.K."/>
        </authorList>
    </citation>
    <scope>NUCLEOTIDE SEQUENCE [LARGE SCALE GENOMIC DNA]</scope>
    <source>
        <tissue evidence="1">Muscle</tissue>
    </source>
</reference>
<dbReference type="EMBL" id="SRLO01000063">
    <property type="protein sequence ID" value="TNN79614.1"/>
    <property type="molecule type" value="Genomic_DNA"/>
</dbReference>
<proteinExistence type="predicted"/>
<dbReference type="AlphaFoldDB" id="A0A4Z2IQ30"/>
<evidence type="ECO:0000313" key="1">
    <source>
        <dbReference type="EMBL" id="TNN79614.1"/>
    </source>
</evidence>
<protein>
    <submittedName>
        <fullName evidence="1">Uncharacterized protein</fullName>
    </submittedName>
</protein>
<evidence type="ECO:0000313" key="2">
    <source>
        <dbReference type="Proteomes" id="UP000314294"/>
    </source>
</evidence>
<keyword evidence="2" id="KW-1185">Reference proteome</keyword>
<dbReference type="Proteomes" id="UP000314294">
    <property type="component" value="Unassembled WGS sequence"/>
</dbReference>
<accession>A0A4Z2IQ30</accession>
<organism evidence="1 2">
    <name type="scientific">Liparis tanakae</name>
    <name type="common">Tanaka's snailfish</name>
    <dbReference type="NCBI Taxonomy" id="230148"/>
    <lineage>
        <taxon>Eukaryota</taxon>
        <taxon>Metazoa</taxon>
        <taxon>Chordata</taxon>
        <taxon>Craniata</taxon>
        <taxon>Vertebrata</taxon>
        <taxon>Euteleostomi</taxon>
        <taxon>Actinopterygii</taxon>
        <taxon>Neopterygii</taxon>
        <taxon>Teleostei</taxon>
        <taxon>Neoteleostei</taxon>
        <taxon>Acanthomorphata</taxon>
        <taxon>Eupercaria</taxon>
        <taxon>Perciformes</taxon>
        <taxon>Cottioidei</taxon>
        <taxon>Cottales</taxon>
        <taxon>Liparidae</taxon>
        <taxon>Liparis</taxon>
    </lineage>
</organism>
<name>A0A4Z2IQ30_9TELE</name>
<comment type="caution">
    <text evidence="1">The sequence shown here is derived from an EMBL/GenBank/DDBJ whole genome shotgun (WGS) entry which is preliminary data.</text>
</comment>
<sequence length="133" mass="15027">MLQRDTVSKIQNDPSVKLPSRLRQTERRHVFPGGQSGQVLLLLGFISCDQNALKDQTAVSKNLDTNQSNGLMCGQCYSNRGIQGGDLRQPCVHGVGQSETPWDKNNTYIRRTIGVRQETTRTPLRHKYVVDFR</sequence>